<evidence type="ECO:0000313" key="3">
    <source>
        <dbReference type="Proteomes" id="UP000618754"/>
    </source>
</evidence>
<accession>A0ABR7X2S2</accession>
<feature type="region of interest" description="Disordered" evidence="1">
    <location>
        <begin position="1"/>
        <end position="30"/>
    </location>
</feature>
<comment type="caution">
    <text evidence="2">The sequence shown here is derived from an EMBL/GenBank/DDBJ whole genome shotgun (WGS) entry which is preliminary data.</text>
</comment>
<reference evidence="2 3" key="1">
    <citation type="submission" date="2020-09" db="EMBL/GenBank/DDBJ databases">
        <title>Novel species of Mucilaginibacter isolated from a glacier on the Tibetan Plateau.</title>
        <authorList>
            <person name="Liu Q."/>
            <person name="Xin Y.-H."/>
        </authorList>
    </citation>
    <scope>NUCLEOTIDE SEQUENCE [LARGE SCALE GENOMIC DNA]</scope>
    <source>
        <strain evidence="2 3">CGMCC 1.13878</strain>
    </source>
</reference>
<dbReference type="Proteomes" id="UP000618754">
    <property type="component" value="Unassembled WGS sequence"/>
</dbReference>
<gene>
    <name evidence="2" type="ORF">IDJ75_06295</name>
</gene>
<keyword evidence="3" id="KW-1185">Reference proteome</keyword>
<protein>
    <submittedName>
        <fullName evidence="2">Uncharacterized protein</fullName>
    </submittedName>
</protein>
<feature type="compositionally biased region" description="Polar residues" evidence="1">
    <location>
        <begin position="10"/>
        <end position="23"/>
    </location>
</feature>
<dbReference type="RefSeq" id="WP_191174724.1">
    <property type="nucleotide sequence ID" value="NZ_JACWMW010000001.1"/>
</dbReference>
<name>A0ABR7X2S2_9SPHI</name>
<dbReference type="EMBL" id="JACWMW010000001">
    <property type="protein sequence ID" value="MBD1384881.1"/>
    <property type="molecule type" value="Genomic_DNA"/>
</dbReference>
<sequence>MTLGLWYGNSLRSTSSGRNSWKGNNPGAYKNPARKYRCVRRKREFHTFTFKGPIFKNEIKYKTGEKVFKKYNAPVNLNDPSAESTDKVLSGFWCCDLLST</sequence>
<proteinExistence type="predicted"/>
<evidence type="ECO:0000256" key="1">
    <source>
        <dbReference type="SAM" id="MobiDB-lite"/>
    </source>
</evidence>
<dbReference type="Gene3D" id="3.90.1490.10">
    <property type="entry name" value="putative n-type atp pyrophosphatase, domain 2"/>
    <property type="match status" value="1"/>
</dbReference>
<evidence type="ECO:0000313" key="2">
    <source>
        <dbReference type="EMBL" id="MBD1384881.1"/>
    </source>
</evidence>
<organism evidence="2 3">
    <name type="scientific">Mucilaginibacter rigui</name>
    <dbReference type="NCBI Taxonomy" id="534635"/>
    <lineage>
        <taxon>Bacteria</taxon>
        <taxon>Pseudomonadati</taxon>
        <taxon>Bacteroidota</taxon>
        <taxon>Sphingobacteriia</taxon>
        <taxon>Sphingobacteriales</taxon>
        <taxon>Sphingobacteriaceae</taxon>
        <taxon>Mucilaginibacter</taxon>
    </lineage>
</organism>